<dbReference type="InterPro" id="IPR001310">
    <property type="entry name" value="Histidine_triad_HIT"/>
</dbReference>
<comment type="caution">
    <text evidence="4">The sequence shown here is derived from an EMBL/GenBank/DDBJ whole genome shotgun (WGS) entry which is preliminary data.</text>
</comment>
<dbReference type="Pfam" id="PF01230">
    <property type="entry name" value="HIT"/>
    <property type="match status" value="1"/>
</dbReference>
<dbReference type="Proteomes" id="UP000586042">
    <property type="component" value="Unassembled WGS sequence"/>
</dbReference>
<name>A0A7Y6I4V5_9ACTN</name>
<sequence length="298" mass="33403">MSLEIPKVGRCSFCTYLQMEAHWVPLWATSHAVSMMNARQRTRGCIIVVPRRHLERAGSLTATEATHLALLIQRSGQALRRAFGPAGIHYWWSVGVLATQSEPHFHVQVVPRYEGIPYHYAATATLPRAEAGTLRGMRTALTAAERLVPDGLQTLAFEAVDWGIRVHQRDGCRVWKPKAERTRGSLVVDLDRRHTDFSHLDKDDVVPFVSVLAKLCAMYETDSNCEGVSVQWAEGALAGQTYGRVHAEVIPRRNDDGFSWLPLRDLLETVDSHTPTRAQHTTAESLRIRLKGMLDEHG</sequence>
<evidence type="ECO:0000313" key="5">
    <source>
        <dbReference type="Proteomes" id="UP000586042"/>
    </source>
</evidence>
<dbReference type="PANTHER" id="PTHR46648">
    <property type="entry name" value="HIT FAMILY PROTEIN 1"/>
    <property type="match status" value="1"/>
</dbReference>
<accession>A0A7Y6I4V5</accession>
<feature type="active site" description="Tele-AMP-histidine intermediate" evidence="1">
    <location>
        <position position="106"/>
    </location>
</feature>
<dbReference type="InterPro" id="IPR011146">
    <property type="entry name" value="HIT-like"/>
</dbReference>
<dbReference type="InterPro" id="IPR036265">
    <property type="entry name" value="HIT-like_sf"/>
</dbReference>
<dbReference type="AlphaFoldDB" id="A0A7Y6I4V5"/>
<dbReference type="GO" id="GO:0009117">
    <property type="term" value="P:nucleotide metabolic process"/>
    <property type="evidence" value="ECO:0007669"/>
    <property type="project" value="TreeGrafter"/>
</dbReference>
<proteinExistence type="predicted"/>
<dbReference type="RefSeq" id="WP_175588020.1">
    <property type="nucleotide sequence ID" value="NZ_JABWGN010000002.1"/>
</dbReference>
<reference evidence="4 5" key="1">
    <citation type="submission" date="2020-06" db="EMBL/GenBank/DDBJ databases">
        <title>Nonomuraea sp. SMC257, a novel actinomycete isolated from soil.</title>
        <authorList>
            <person name="Chanama M."/>
        </authorList>
    </citation>
    <scope>NUCLEOTIDE SEQUENCE [LARGE SCALE GENOMIC DNA]</scope>
    <source>
        <strain evidence="4 5">SMC257</strain>
    </source>
</reference>
<evidence type="ECO:0000313" key="4">
    <source>
        <dbReference type="EMBL" id="NUW30534.1"/>
    </source>
</evidence>
<dbReference type="PANTHER" id="PTHR46648:SF1">
    <property type="entry name" value="ADENOSINE 5'-MONOPHOSPHORAMIDASE HNT1"/>
    <property type="match status" value="1"/>
</dbReference>
<evidence type="ECO:0000256" key="2">
    <source>
        <dbReference type="PROSITE-ProRule" id="PRU00464"/>
    </source>
</evidence>
<gene>
    <name evidence="4" type="ORF">HTZ77_03720</name>
</gene>
<dbReference type="Gene3D" id="3.30.428.10">
    <property type="entry name" value="HIT-like"/>
    <property type="match status" value="2"/>
</dbReference>
<evidence type="ECO:0000256" key="1">
    <source>
        <dbReference type="PIRSR" id="PIRSR601310-1"/>
    </source>
</evidence>
<comment type="caution">
    <text evidence="2">Lacks conserved residue(s) required for the propagation of feature annotation.</text>
</comment>
<organism evidence="4 5">
    <name type="scientific">Nonomuraea montanisoli</name>
    <dbReference type="NCBI Taxonomy" id="2741721"/>
    <lineage>
        <taxon>Bacteria</taxon>
        <taxon>Bacillati</taxon>
        <taxon>Actinomycetota</taxon>
        <taxon>Actinomycetes</taxon>
        <taxon>Streptosporangiales</taxon>
        <taxon>Streptosporangiaceae</taxon>
        <taxon>Nonomuraea</taxon>
    </lineage>
</organism>
<dbReference type="GO" id="GO:0003824">
    <property type="term" value="F:catalytic activity"/>
    <property type="evidence" value="ECO:0007669"/>
    <property type="project" value="InterPro"/>
</dbReference>
<keyword evidence="5" id="KW-1185">Reference proteome</keyword>
<dbReference type="PROSITE" id="PS51084">
    <property type="entry name" value="HIT_2"/>
    <property type="match status" value="1"/>
</dbReference>
<dbReference type="EMBL" id="JABWGN010000002">
    <property type="protein sequence ID" value="NUW30534.1"/>
    <property type="molecule type" value="Genomic_DNA"/>
</dbReference>
<evidence type="ECO:0000259" key="3">
    <source>
        <dbReference type="PROSITE" id="PS51084"/>
    </source>
</evidence>
<feature type="domain" description="HIT" evidence="3">
    <location>
        <begin position="12"/>
        <end position="119"/>
    </location>
</feature>
<dbReference type="SUPFAM" id="SSF54197">
    <property type="entry name" value="HIT-like"/>
    <property type="match status" value="2"/>
</dbReference>
<protein>
    <submittedName>
        <fullName evidence="4">HIT domain-containing protein</fullName>
    </submittedName>
</protein>